<organism evidence="2 3">
    <name type="scientific">Rhizoctonia solani 123E</name>
    <dbReference type="NCBI Taxonomy" id="1423351"/>
    <lineage>
        <taxon>Eukaryota</taxon>
        <taxon>Fungi</taxon>
        <taxon>Dikarya</taxon>
        <taxon>Basidiomycota</taxon>
        <taxon>Agaricomycotina</taxon>
        <taxon>Agaricomycetes</taxon>
        <taxon>Cantharellales</taxon>
        <taxon>Ceratobasidiaceae</taxon>
        <taxon>Rhizoctonia</taxon>
    </lineage>
</organism>
<name>A0A074RE31_9AGAM</name>
<dbReference type="OrthoDB" id="10251412at2759"/>
<evidence type="ECO:0000313" key="3">
    <source>
        <dbReference type="Proteomes" id="UP000027456"/>
    </source>
</evidence>
<evidence type="ECO:0000313" key="2">
    <source>
        <dbReference type="EMBL" id="KEP45391.1"/>
    </source>
</evidence>
<protein>
    <submittedName>
        <fullName evidence="2">Putative transmembrane protein</fullName>
    </submittedName>
</protein>
<gene>
    <name evidence="2" type="ORF">V565_279290</name>
</gene>
<dbReference type="AlphaFoldDB" id="A0A074RE31"/>
<comment type="caution">
    <text evidence="2">The sequence shown here is derived from an EMBL/GenBank/DDBJ whole genome shotgun (WGS) entry which is preliminary data.</text>
</comment>
<keyword evidence="1" id="KW-0472">Membrane</keyword>
<dbReference type="Proteomes" id="UP000027456">
    <property type="component" value="Unassembled WGS sequence"/>
</dbReference>
<dbReference type="STRING" id="1423351.A0A074RE31"/>
<keyword evidence="1" id="KW-1133">Transmembrane helix</keyword>
<dbReference type="HOGENOM" id="CLU_2256545_0_0_1"/>
<sequence length="104" mass="11267">MAGHIRNHPEPSDSPYGFHRPCSWRQGNASFRQTLAISSMARSGILTVAGVPFRQGYLLHGFPGLGKLSLRVIHTIAGKLALGIYFVSLSSSYILTALMGRVPT</sequence>
<keyword evidence="3" id="KW-1185">Reference proteome</keyword>
<feature type="transmembrane region" description="Helical" evidence="1">
    <location>
        <begin position="80"/>
        <end position="100"/>
    </location>
</feature>
<keyword evidence="1 2" id="KW-0812">Transmembrane</keyword>
<evidence type="ECO:0000256" key="1">
    <source>
        <dbReference type="SAM" id="Phobius"/>
    </source>
</evidence>
<feature type="non-terminal residue" evidence="2">
    <location>
        <position position="104"/>
    </location>
</feature>
<reference evidence="2 3" key="1">
    <citation type="submission" date="2013-12" db="EMBL/GenBank/DDBJ databases">
        <authorList>
            <person name="Cubeta M."/>
            <person name="Pakala S."/>
            <person name="Fedorova N."/>
            <person name="Thomas E."/>
            <person name="Dean R."/>
            <person name="Jabaji S."/>
            <person name="Neate S."/>
            <person name="Toda T."/>
            <person name="Tavantzis S."/>
            <person name="Vilgalys R."/>
            <person name="Bharathan N."/>
            <person name="Pakala S."/>
            <person name="Losada L.S."/>
            <person name="Zafar N."/>
            <person name="Nierman W."/>
        </authorList>
    </citation>
    <scope>NUCLEOTIDE SEQUENCE [LARGE SCALE GENOMIC DNA]</scope>
    <source>
        <strain evidence="2 3">123E</strain>
    </source>
</reference>
<dbReference type="Gene3D" id="3.40.50.300">
    <property type="entry name" value="P-loop containing nucleotide triphosphate hydrolases"/>
    <property type="match status" value="1"/>
</dbReference>
<proteinExistence type="predicted"/>
<accession>A0A074RE31</accession>
<dbReference type="EMBL" id="AZST01001865">
    <property type="protein sequence ID" value="KEP45391.1"/>
    <property type="molecule type" value="Genomic_DNA"/>
</dbReference>
<dbReference type="InterPro" id="IPR027417">
    <property type="entry name" value="P-loop_NTPase"/>
</dbReference>